<evidence type="ECO:0000313" key="3">
    <source>
        <dbReference type="EMBL" id="KAK1681563.1"/>
    </source>
</evidence>
<name>A0AAD8TH57_LOLMU</name>
<comment type="caution">
    <text evidence="3">The sequence shown here is derived from an EMBL/GenBank/DDBJ whole genome shotgun (WGS) entry which is preliminary data.</text>
</comment>
<feature type="compositionally biased region" description="Polar residues" evidence="1">
    <location>
        <begin position="333"/>
        <end position="347"/>
    </location>
</feature>
<dbReference type="PANTHER" id="PTHR33223">
    <property type="entry name" value="CCHC-TYPE DOMAIN-CONTAINING PROTEIN"/>
    <property type="match status" value="1"/>
</dbReference>
<feature type="compositionally biased region" description="Basic and acidic residues" evidence="1">
    <location>
        <begin position="225"/>
        <end position="254"/>
    </location>
</feature>
<evidence type="ECO:0000313" key="4">
    <source>
        <dbReference type="Proteomes" id="UP001231189"/>
    </source>
</evidence>
<organism evidence="3 4">
    <name type="scientific">Lolium multiflorum</name>
    <name type="common">Italian ryegrass</name>
    <name type="synonym">Lolium perenne subsp. multiflorum</name>
    <dbReference type="NCBI Taxonomy" id="4521"/>
    <lineage>
        <taxon>Eukaryota</taxon>
        <taxon>Viridiplantae</taxon>
        <taxon>Streptophyta</taxon>
        <taxon>Embryophyta</taxon>
        <taxon>Tracheophyta</taxon>
        <taxon>Spermatophyta</taxon>
        <taxon>Magnoliopsida</taxon>
        <taxon>Liliopsida</taxon>
        <taxon>Poales</taxon>
        <taxon>Poaceae</taxon>
        <taxon>BOP clade</taxon>
        <taxon>Pooideae</taxon>
        <taxon>Poodae</taxon>
        <taxon>Poeae</taxon>
        <taxon>Poeae Chloroplast Group 2 (Poeae type)</taxon>
        <taxon>Loliodinae</taxon>
        <taxon>Loliinae</taxon>
        <taxon>Lolium</taxon>
    </lineage>
</organism>
<dbReference type="AlphaFoldDB" id="A0AAD8TH57"/>
<dbReference type="Proteomes" id="UP001231189">
    <property type="component" value="Unassembled WGS sequence"/>
</dbReference>
<sequence length="394" mass="44429">MIRGEPYPVGFKGPRDIEKYDTHIDPTVWIDSYTMAMGILGYSELLAARYLPLMMDGVNRHWFNTLTPNSIDSWDEARAAFIQHFASAYTRATTIEDLDRCVQGPRESTRRWVQRWQDMWTTSSGISTDTAIYCFRRCCRYEPLSAKLRRVSRDNLSIPELFDIALRYADEDPTVDSDDEYGQRRNRRPTHSDNRRSDYRFNGRSSGGKRRADGGHAELVANADYEQRDPKSFRRDNRAPREDGPQPKRFDARSLLDAPCIYHSREGKPSNHTTGNCYSLKQIERARRAKEANGGNQPKDRAKDQDQTKKTDSDVAPARYTPSPGSATAAIGKSSTGQSPCMQSQLTCPAGSTGPSKASRGVVRITPHASNTQVEAKSGQLLAPEDSDGWRKLH</sequence>
<feature type="compositionally biased region" description="Basic and acidic residues" evidence="1">
    <location>
        <begin position="298"/>
        <end position="313"/>
    </location>
</feature>
<dbReference type="EMBL" id="JAUUTY010000002">
    <property type="protein sequence ID" value="KAK1681563.1"/>
    <property type="molecule type" value="Genomic_DNA"/>
</dbReference>
<feature type="domain" description="Retrotransposon gag" evidence="2">
    <location>
        <begin position="51"/>
        <end position="135"/>
    </location>
</feature>
<feature type="region of interest" description="Disordered" evidence="1">
    <location>
        <begin position="173"/>
        <end position="254"/>
    </location>
</feature>
<evidence type="ECO:0000259" key="2">
    <source>
        <dbReference type="Pfam" id="PF03732"/>
    </source>
</evidence>
<dbReference type="InterPro" id="IPR005162">
    <property type="entry name" value="Retrotrans_gag_dom"/>
</dbReference>
<feature type="region of interest" description="Disordered" evidence="1">
    <location>
        <begin position="288"/>
        <end position="394"/>
    </location>
</feature>
<keyword evidence="4" id="KW-1185">Reference proteome</keyword>
<feature type="compositionally biased region" description="Basic and acidic residues" evidence="1">
    <location>
        <begin position="190"/>
        <end position="201"/>
    </location>
</feature>
<evidence type="ECO:0000256" key="1">
    <source>
        <dbReference type="SAM" id="MobiDB-lite"/>
    </source>
</evidence>
<reference evidence="3" key="1">
    <citation type="submission" date="2023-07" db="EMBL/GenBank/DDBJ databases">
        <title>A chromosome-level genome assembly of Lolium multiflorum.</title>
        <authorList>
            <person name="Chen Y."/>
            <person name="Copetti D."/>
            <person name="Kolliker R."/>
            <person name="Studer B."/>
        </authorList>
    </citation>
    <scope>NUCLEOTIDE SEQUENCE</scope>
    <source>
        <strain evidence="3">02402/16</strain>
        <tissue evidence="3">Leaf</tissue>
    </source>
</reference>
<dbReference type="Pfam" id="PF03732">
    <property type="entry name" value="Retrotrans_gag"/>
    <property type="match status" value="1"/>
</dbReference>
<gene>
    <name evidence="3" type="ORF">QYE76_042411</name>
</gene>
<protein>
    <recommendedName>
        <fullName evidence="2">Retrotransposon gag domain-containing protein</fullName>
    </recommendedName>
</protein>
<dbReference type="PANTHER" id="PTHR33223:SF8">
    <property type="entry name" value="OS04G0172440 PROTEIN"/>
    <property type="match status" value="1"/>
</dbReference>
<accession>A0AAD8TH57</accession>
<proteinExistence type="predicted"/>